<keyword evidence="1" id="KW-0472">Membrane</keyword>
<evidence type="ECO:0000313" key="3">
    <source>
        <dbReference type="Proteomes" id="UP000220251"/>
    </source>
</evidence>
<keyword evidence="1" id="KW-1133">Transmembrane helix</keyword>
<accession>A0A0H5DRR3</accession>
<evidence type="ECO:0000256" key="1">
    <source>
        <dbReference type="SAM" id="Phobius"/>
    </source>
</evidence>
<organism evidence="2 3">
    <name type="scientific">Estrella lausannensis</name>
    <dbReference type="NCBI Taxonomy" id="483423"/>
    <lineage>
        <taxon>Bacteria</taxon>
        <taxon>Pseudomonadati</taxon>
        <taxon>Chlamydiota</taxon>
        <taxon>Chlamydiia</taxon>
        <taxon>Parachlamydiales</taxon>
        <taxon>Candidatus Criblamydiaceae</taxon>
        <taxon>Estrella</taxon>
    </lineage>
</organism>
<feature type="transmembrane region" description="Helical" evidence="1">
    <location>
        <begin position="128"/>
        <end position="149"/>
    </location>
</feature>
<dbReference type="AlphaFoldDB" id="A0A0H5DRR3"/>
<protein>
    <submittedName>
        <fullName evidence="2">Putative membrane protein</fullName>
    </submittedName>
</protein>
<name>A0A0H5DRR3_9BACT</name>
<dbReference type="Proteomes" id="UP000220251">
    <property type="component" value="Unassembled WGS sequence"/>
</dbReference>
<sequence length="157" mass="17439">MIWQSLILFIFLQTATLGAEGMSSLEQLMKLNEKELIENYQGKEVELKGFLYAGSGDRHFLSTEPNLKSCCLKANGQGMRAIEVEGLGLSSREGSLVALRGILYIDQNPPHSLHLLAALPAEDDDGKIITFAMLMIGLALMGYICYLLCTDKIWKKR</sequence>
<gene>
    <name evidence="2" type="ORF">ELAC_1585</name>
</gene>
<keyword evidence="1" id="KW-0812">Transmembrane</keyword>
<evidence type="ECO:0000313" key="2">
    <source>
        <dbReference type="EMBL" id="CRX38913.1"/>
    </source>
</evidence>
<dbReference type="OrthoDB" id="22131at2"/>
<keyword evidence="3" id="KW-1185">Reference proteome</keyword>
<reference evidence="3" key="1">
    <citation type="submission" date="2015-06" db="EMBL/GenBank/DDBJ databases">
        <authorList>
            <person name="Bertelli C."/>
        </authorList>
    </citation>
    <scope>NUCLEOTIDE SEQUENCE [LARGE SCALE GENOMIC DNA]</scope>
    <source>
        <strain evidence="3">CRIB-30</strain>
    </source>
</reference>
<dbReference type="RefSeq" id="WP_098038773.1">
    <property type="nucleotide sequence ID" value="NZ_CWGJ01000025.1"/>
</dbReference>
<dbReference type="EMBL" id="CWGJ01000025">
    <property type="protein sequence ID" value="CRX38913.1"/>
    <property type="molecule type" value="Genomic_DNA"/>
</dbReference>
<proteinExistence type="predicted"/>